<feature type="transmembrane region" description="Helical" evidence="1">
    <location>
        <begin position="152"/>
        <end position="175"/>
    </location>
</feature>
<gene>
    <name evidence="4" type="ORF">PHYPO_G00177600</name>
</gene>
<keyword evidence="1" id="KW-0472">Membrane</keyword>
<dbReference type="AlphaFoldDB" id="A0A5N5PS16"/>
<name>A0A5N5PS16_PANHP</name>
<keyword evidence="1" id="KW-0812">Transmembrane</keyword>
<reference evidence="4 5" key="1">
    <citation type="submission" date="2019-06" db="EMBL/GenBank/DDBJ databases">
        <title>A chromosome-scale genome assembly of the striped catfish, Pangasianodon hypophthalmus.</title>
        <authorList>
            <person name="Wen M."/>
            <person name="Zahm M."/>
            <person name="Roques C."/>
            <person name="Cabau C."/>
            <person name="Klopp C."/>
            <person name="Donnadieu C."/>
            <person name="Jouanno E."/>
            <person name="Avarre J.-C."/>
            <person name="Campet M."/>
            <person name="Ha T.T.T."/>
            <person name="Dugue R."/>
            <person name="Lampietro C."/>
            <person name="Louis A."/>
            <person name="Herpin A."/>
            <person name="Echchiki A."/>
            <person name="Berthelot C."/>
            <person name="Parey E."/>
            <person name="Roest-Crollius H."/>
            <person name="Braasch I."/>
            <person name="Postlethwait J."/>
            <person name="Bobe J."/>
            <person name="Montfort J."/>
            <person name="Bouchez O."/>
            <person name="Begum T."/>
            <person name="Schartl M."/>
            <person name="Guiguen Y."/>
        </authorList>
    </citation>
    <scope>NUCLEOTIDE SEQUENCE [LARGE SCALE GENOMIC DNA]</scope>
    <source>
        <strain evidence="4 5">Indonesia</strain>
        <tissue evidence="4">Blood</tissue>
    </source>
</reference>
<organism evidence="4 5">
    <name type="scientific">Pangasianodon hypophthalmus</name>
    <name type="common">Striped catfish</name>
    <name type="synonym">Helicophagus hypophthalmus</name>
    <dbReference type="NCBI Taxonomy" id="310915"/>
    <lineage>
        <taxon>Eukaryota</taxon>
        <taxon>Metazoa</taxon>
        <taxon>Chordata</taxon>
        <taxon>Craniata</taxon>
        <taxon>Vertebrata</taxon>
        <taxon>Euteleostomi</taxon>
        <taxon>Actinopterygii</taxon>
        <taxon>Neopterygii</taxon>
        <taxon>Teleostei</taxon>
        <taxon>Ostariophysi</taxon>
        <taxon>Siluriformes</taxon>
        <taxon>Pangasiidae</taxon>
        <taxon>Pangasianodon</taxon>
    </lineage>
</organism>
<evidence type="ECO:0000259" key="3">
    <source>
        <dbReference type="SMART" id="SM00409"/>
    </source>
</evidence>
<dbReference type="Proteomes" id="UP000327468">
    <property type="component" value="Chromosome 3"/>
</dbReference>
<dbReference type="EMBL" id="VFJC01000004">
    <property type="protein sequence ID" value="KAB5581596.1"/>
    <property type="molecule type" value="Genomic_DNA"/>
</dbReference>
<feature type="domain" description="Immunoglobulin" evidence="3">
    <location>
        <begin position="23"/>
        <end position="127"/>
    </location>
</feature>
<sequence>MLLSWVLTLTVALVLPLKALGTIERKWVKLGEPVVLKCNISLHHEIFWLRVSIMEKPRLLMVARLKNDGGLTEVLNYNSTHFEGCLVDKFFGLRIFSVLNNDLGSYYCGIVEGKHMEFEDGVHIYGDIRNESVSNCKEAFPPLPPVAGERQLLYPMFAAALGVGLLVMLLVVFIVHMMAYRKMH</sequence>
<feature type="chain" id="PRO_5024329176" description="Immunoglobulin domain-containing protein" evidence="2">
    <location>
        <begin position="22"/>
        <end position="184"/>
    </location>
</feature>
<comment type="caution">
    <text evidence="4">The sequence shown here is derived from an EMBL/GenBank/DDBJ whole genome shotgun (WGS) entry which is preliminary data.</text>
</comment>
<keyword evidence="2" id="KW-0732">Signal</keyword>
<evidence type="ECO:0000256" key="1">
    <source>
        <dbReference type="SAM" id="Phobius"/>
    </source>
</evidence>
<dbReference type="Gene3D" id="2.60.40.10">
    <property type="entry name" value="Immunoglobulins"/>
    <property type="match status" value="1"/>
</dbReference>
<evidence type="ECO:0000313" key="5">
    <source>
        <dbReference type="Proteomes" id="UP000327468"/>
    </source>
</evidence>
<protein>
    <recommendedName>
        <fullName evidence="3">Immunoglobulin domain-containing protein</fullName>
    </recommendedName>
</protein>
<dbReference type="InterPro" id="IPR013783">
    <property type="entry name" value="Ig-like_fold"/>
</dbReference>
<proteinExistence type="predicted"/>
<accession>A0A5N5PS16</accession>
<dbReference type="InterPro" id="IPR036179">
    <property type="entry name" value="Ig-like_dom_sf"/>
</dbReference>
<dbReference type="InterPro" id="IPR003599">
    <property type="entry name" value="Ig_sub"/>
</dbReference>
<keyword evidence="1" id="KW-1133">Transmembrane helix</keyword>
<feature type="signal peptide" evidence="2">
    <location>
        <begin position="1"/>
        <end position="21"/>
    </location>
</feature>
<keyword evidence="5" id="KW-1185">Reference proteome</keyword>
<evidence type="ECO:0000313" key="4">
    <source>
        <dbReference type="EMBL" id="KAB5581596.1"/>
    </source>
</evidence>
<dbReference type="SMART" id="SM00409">
    <property type="entry name" value="IG"/>
    <property type="match status" value="1"/>
</dbReference>
<evidence type="ECO:0000256" key="2">
    <source>
        <dbReference type="SAM" id="SignalP"/>
    </source>
</evidence>
<dbReference type="SUPFAM" id="SSF48726">
    <property type="entry name" value="Immunoglobulin"/>
    <property type="match status" value="1"/>
</dbReference>